<gene>
    <name evidence="3" type="primary">ppaX</name>
    <name evidence="3" type="ORF">D1B32_13625</name>
</gene>
<proteinExistence type="predicted"/>
<keyword evidence="4" id="KW-1185">Reference proteome</keyword>
<dbReference type="GO" id="GO:0008967">
    <property type="term" value="F:phosphoglycolate phosphatase activity"/>
    <property type="evidence" value="ECO:0007669"/>
    <property type="project" value="TreeGrafter"/>
</dbReference>
<evidence type="ECO:0000313" key="3">
    <source>
        <dbReference type="EMBL" id="RHW31240.1"/>
    </source>
</evidence>
<dbReference type="PANTHER" id="PTHR43434">
    <property type="entry name" value="PHOSPHOGLYCOLATE PHOSPHATASE"/>
    <property type="match status" value="1"/>
</dbReference>
<dbReference type="SFLD" id="SFLDG01129">
    <property type="entry name" value="C1.5:_HAD__Beta-PGM__Phosphata"/>
    <property type="match status" value="1"/>
</dbReference>
<dbReference type="SFLD" id="SFLDG01135">
    <property type="entry name" value="C1.5.6:_HAD__Beta-PGM__Phospha"/>
    <property type="match status" value="1"/>
</dbReference>
<dbReference type="FunFam" id="3.40.50.1000:FF:000022">
    <property type="entry name" value="Phosphoglycolate phosphatase"/>
    <property type="match status" value="1"/>
</dbReference>
<dbReference type="InterPro" id="IPR023198">
    <property type="entry name" value="PGP-like_dom2"/>
</dbReference>
<dbReference type="PANTHER" id="PTHR43434:SF26">
    <property type="entry name" value="PYROPHOSPHATASE PPAX"/>
    <property type="match status" value="1"/>
</dbReference>
<dbReference type="EMBL" id="QWEH01000009">
    <property type="protein sequence ID" value="RHW31240.1"/>
    <property type="molecule type" value="Genomic_DNA"/>
</dbReference>
<dbReference type="Proteomes" id="UP000285456">
    <property type="component" value="Unassembled WGS sequence"/>
</dbReference>
<dbReference type="NCBIfam" id="TIGR01549">
    <property type="entry name" value="HAD-SF-IA-v1"/>
    <property type="match status" value="1"/>
</dbReference>
<dbReference type="SUPFAM" id="SSF56784">
    <property type="entry name" value="HAD-like"/>
    <property type="match status" value="1"/>
</dbReference>
<keyword evidence="2" id="KW-0460">Magnesium</keyword>
<protein>
    <submittedName>
        <fullName evidence="3">Pyrophosphatase PpaX</fullName>
    </submittedName>
</protein>
<dbReference type="GO" id="GO:0006281">
    <property type="term" value="P:DNA repair"/>
    <property type="evidence" value="ECO:0007669"/>
    <property type="project" value="TreeGrafter"/>
</dbReference>
<dbReference type="NCBIfam" id="TIGR01509">
    <property type="entry name" value="HAD-SF-IA-v3"/>
    <property type="match status" value="1"/>
</dbReference>
<organism evidence="3 4">
    <name type="scientific">Oceanobacillus profundus</name>
    <dbReference type="NCBI Taxonomy" id="372463"/>
    <lineage>
        <taxon>Bacteria</taxon>
        <taxon>Bacillati</taxon>
        <taxon>Bacillota</taxon>
        <taxon>Bacilli</taxon>
        <taxon>Bacillales</taxon>
        <taxon>Bacillaceae</taxon>
        <taxon>Oceanobacillus</taxon>
    </lineage>
</organism>
<sequence length="211" mass="23615">MNIHTILFDLDGTLIDTNALINASFLHTFEQYNLTFTHEEILEFNGPPLIETFQMIDPIKADSMLTTYRKHNLAEHDNYVTAFPQVLETIEQLHKQKIQLGVVSTKMSKGVHMGLKLTGLDRFFKTVITFDDVTNPKPHPEPVLKAMEALGASANTTLMVGDNHHDIESGKNAGVMTAGVAWSAKGKERLITYEPTYMLDEMTDLLKIVGV</sequence>
<dbReference type="AlphaFoldDB" id="A0A417YEY6"/>
<evidence type="ECO:0000256" key="2">
    <source>
        <dbReference type="ARBA" id="ARBA00022842"/>
    </source>
</evidence>
<dbReference type="InterPro" id="IPR050155">
    <property type="entry name" value="HAD-like_hydrolase_sf"/>
</dbReference>
<dbReference type="CDD" id="cd02616">
    <property type="entry name" value="HAD_PPase"/>
    <property type="match status" value="1"/>
</dbReference>
<reference evidence="3 4" key="1">
    <citation type="journal article" date="2007" name="Int. J. Syst. Evol. Microbiol.">
        <title>Oceanobacillus profundus sp. nov., isolated from a deep-sea sediment core.</title>
        <authorList>
            <person name="Kim Y.G."/>
            <person name="Choi D.H."/>
            <person name="Hyun S."/>
            <person name="Cho B.C."/>
        </authorList>
    </citation>
    <scope>NUCLEOTIDE SEQUENCE [LARGE SCALE GENOMIC DNA]</scope>
    <source>
        <strain evidence="3 4">DSM 18246</strain>
    </source>
</reference>
<dbReference type="Pfam" id="PF13419">
    <property type="entry name" value="HAD_2"/>
    <property type="match status" value="1"/>
</dbReference>
<dbReference type="InterPro" id="IPR006439">
    <property type="entry name" value="HAD-SF_hydro_IA"/>
</dbReference>
<accession>A0A417YEY6</accession>
<dbReference type="InterPro" id="IPR036412">
    <property type="entry name" value="HAD-like_sf"/>
</dbReference>
<evidence type="ECO:0000256" key="1">
    <source>
        <dbReference type="ARBA" id="ARBA00022801"/>
    </source>
</evidence>
<dbReference type="GO" id="GO:0005829">
    <property type="term" value="C:cytosol"/>
    <property type="evidence" value="ECO:0007669"/>
    <property type="project" value="TreeGrafter"/>
</dbReference>
<comment type="caution">
    <text evidence="3">The sequence shown here is derived from an EMBL/GenBank/DDBJ whole genome shotgun (WGS) entry which is preliminary data.</text>
</comment>
<dbReference type="InterPro" id="IPR023214">
    <property type="entry name" value="HAD_sf"/>
</dbReference>
<dbReference type="SFLD" id="SFLDS00003">
    <property type="entry name" value="Haloacid_Dehalogenase"/>
    <property type="match status" value="1"/>
</dbReference>
<keyword evidence="1" id="KW-0378">Hydrolase</keyword>
<name>A0A417YEY6_9BACI</name>
<evidence type="ECO:0000313" key="4">
    <source>
        <dbReference type="Proteomes" id="UP000285456"/>
    </source>
</evidence>
<dbReference type="InterPro" id="IPR041492">
    <property type="entry name" value="HAD_2"/>
</dbReference>
<dbReference type="Gene3D" id="1.10.150.240">
    <property type="entry name" value="Putative phosphatase, domain 2"/>
    <property type="match status" value="1"/>
</dbReference>
<dbReference type="OrthoDB" id="9807630at2"/>
<dbReference type="Gene3D" id="3.40.50.1000">
    <property type="entry name" value="HAD superfamily/HAD-like"/>
    <property type="match status" value="1"/>
</dbReference>
<dbReference type="RefSeq" id="WP_095311188.1">
    <property type="nucleotide sequence ID" value="NZ_JAMAWL010000002.1"/>
</dbReference>
<dbReference type="NCBIfam" id="NF009804">
    <property type="entry name" value="PRK13288.1"/>
    <property type="match status" value="1"/>
</dbReference>